<name>A0ABV9B7P3_9ACTN</name>
<evidence type="ECO:0000256" key="1">
    <source>
        <dbReference type="SAM" id="Phobius"/>
    </source>
</evidence>
<comment type="caution">
    <text evidence="2">The sequence shown here is derived from an EMBL/GenBank/DDBJ whole genome shotgun (WGS) entry which is preliminary data.</text>
</comment>
<organism evidence="2 3">
    <name type="scientific">Streptomyces vulcanius</name>
    <dbReference type="NCBI Taxonomy" id="1441876"/>
    <lineage>
        <taxon>Bacteria</taxon>
        <taxon>Bacillati</taxon>
        <taxon>Actinomycetota</taxon>
        <taxon>Actinomycetes</taxon>
        <taxon>Kitasatosporales</taxon>
        <taxon>Streptomycetaceae</taxon>
        <taxon>Streptomyces</taxon>
    </lineage>
</organism>
<feature type="transmembrane region" description="Helical" evidence="1">
    <location>
        <begin position="175"/>
        <end position="195"/>
    </location>
</feature>
<accession>A0ABV9B7P3</accession>
<sequence length="202" mass="22020">MSERAKPMVNLWVSILRDKASDNKDDVSFAKFMTLLLGLGPPTGLAIGGDKMAKHGLPIWLAVIAPLIVEMVCFWFLYAKPQEEAEAVVRTVKFLPDTIKAKTDLLRTALTDAANLSSELEAELTVSNAALRDIEQQVADNRELVNLNKPAADAVVRALGKDAAQRDAKNSRRSCLWGVIWFLAGSAVTILATMFSGTLTLH</sequence>
<feature type="transmembrane region" description="Helical" evidence="1">
    <location>
        <begin position="29"/>
        <end position="47"/>
    </location>
</feature>
<evidence type="ECO:0000313" key="2">
    <source>
        <dbReference type="EMBL" id="MFC4507035.1"/>
    </source>
</evidence>
<keyword evidence="1" id="KW-1133">Transmembrane helix</keyword>
<proteinExistence type="predicted"/>
<feature type="transmembrane region" description="Helical" evidence="1">
    <location>
        <begin position="59"/>
        <end position="78"/>
    </location>
</feature>
<keyword evidence="1" id="KW-0472">Membrane</keyword>
<gene>
    <name evidence="2" type="ORF">ACFPIH_47645</name>
</gene>
<dbReference type="RefSeq" id="WP_381177470.1">
    <property type="nucleotide sequence ID" value="NZ_JBHSFK010000050.1"/>
</dbReference>
<evidence type="ECO:0000313" key="3">
    <source>
        <dbReference type="Proteomes" id="UP001595839"/>
    </source>
</evidence>
<protein>
    <submittedName>
        <fullName evidence="2">Uncharacterized protein</fullName>
    </submittedName>
</protein>
<dbReference type="Proteomes" id="UP001595839">
    <property type="component" value="Unassembled WGS sequence"/>
</dbReference>
<reference evidence="3" key="1">
    <citation type="journal article" date="2019" name="Int. J. Syst. Evol. Microbiol.">
        <title>The Global Catalogue of Microorganisms (GCM) 10K type strain sequencing project: providing services to taxonomists for standard genome sequencing and annotation.</title>
        <authorList>
            <consortium name="The Broad Institute Genomics Platform"/>
            <consortium name="The Broad Institute Genome Sequencing Center for Infectious Disease"/>
            <person name="Wu L."/>
            <person name="Ma J."/>
        </authorList>
    </citation>
    <scope>NUCLEOTIDE SEQUENCE [LARGE SCALE GENOMIC DNA]</scope>
    <source>
        <strain evidence="3">CGMCC 4.7177</strain>
    </source>
</reference>
<keyword evidence="3" id="KW-1185">Reference proteome</keyword>
<keyword evidence="1" id="KW-0812">Transmembrane</keyword>
<dbReference type="EMBL" id="JBHSFK010000050">
    <property type="protein sequence ID" value="MFC4507035.1"/>
    <property type="molecule type" value="Genomic_DNA"/>
</dbReference>